<feature type="compositionally biased region" description="Basic and acidic residues" evidence="1">
    <location>
        <begin position="1"/>
        <end position="22"/>
    </location>
</feature>
<dbReference type="Gene3D" id="2.20.100.10">
    <property type="entry name" value="Thrombospondin type-1 (TSP1) repeat"/>
    <property type="match status" value="2"/>
</dbReference>
<dbReference type="InterPro" id="IPR036383">
    <property type="entry name" value="TSP1_rpt_sf"/>
</dbReference>
<feature type="region of interest" description="Disordered" evidence="1">
    <location>
        <begin position="1"/>
        <end position="69"/>
    </location>
</feature>
<dbReference type="PROSITE" id="PS50092">
    <property type="entry name" value="TSP1"/>
    <property type="match status" value="1"/>
</dbReference>
<reference evidence="2" key="1">
    <citation type="submission" date="2025-08" db="UniProtKB">
        <authorList>
            <consortium name="RefSeq"/>
        </authorList>
    </citation>
    <scope>IDENTIFICATION</scope>
    <source>
        <tissue evidence="2">Whole insect</tissue>
    </source>
</reference>
<feature type="compositionally biased region" description="Basic and acidic residues" evidence="1">
    <location>
        <begin position="49"/>
        <end position="58"/>
    </location>
</feature>
<proteinExistence type="predicted"/>
<dbReference type="Pfam" id="PF00090">
    <property type="entry name" value="TSP_1"/>
    <property type="match status" value="2"/>
</dbReference>
<dbReference type="RefSeq" id="XP_028154214.1">
    <property type="nucleotide sequence ID" value="XM_028298413.1"/>
</dbReference>
<feature type="non-terminal residue" evidence="2">
    <location>
        <position position="143"/>
    </location>
</feature>
<gene>
    <name evidence="2" type="primary">LOC114347739</name>
</gene>
<protein>
    <submittedName>
        <fullName evidence="2">Spondin-1-like</fullName>
    </submittedName>
</protein>
<organism evidence="2">
    <name type="scientific">Diabrotica virgifera virgifera</name>
    <name type="common">western corn rootworm</name>
    <dbReference type="NCBI Taxonomy" id="50390"/>
    <lineage>
        <taxon>Eukaryota</taxon>
        <taxon>Metazoa</taxon>
        <taxon>Ecdysozoa</taxon>
        <taxon>Arthropoda</taxon>
        <taxon>Hexapoda</taxon>
        <taxon>Insecta</taxon>
        <taxon>Pterygota</taxon>
        <taxon>Neoptera</taxon>
        <taxon>Endopterygota</taxon>
        <taxon>Coleoptera</taxon>
        <taxon>Polyphaga</taxon>
        <taxon>Cucujiformia</taxon>
        <taxon>Chrysomeloidea</taxon>
        <taxon>Chrysomelidae</taxon>
        <taxon>Galerucinae</taxon>
        <taxon>Diabroticina</taxon>
        <taxon>Diabroticites</taxon>
        <taxon>Diabrotica</taxon>
    </lineage>
</organism>
<dbReference type="GO" id="GO:0031012">
    <property type="term" value="C:extracellular matrix"/>
    <property type="evidence" value="ECO:0007669"/>
    <property type="project" value="TreeGrafter"/>
</dbReference>
<feature type="compositionally biased region" description="Polar residues" evidence="1">
    <location>
        <begin position="23"/>
        <end position="37"/>
    </location>
</feature>
<dbReference type="PANTHER" id="PTHR11311:SF15">
    <property type="entry name" value="SPONDIN-2"/>
    <property type="match status" value="1"/>
</dbReference>
<evidence type="ECO:0000313" key="2">
    <source>
        <dbReference type="RefSeq" id="XP_028154214.1"/>
    </source>
</evidence>
<dbReference type="GO" id="GO:0007155">
    <property type="term" value="P:cell adhesion"/>
    <property type="evidence" value="ECO:0007669"/>
    <property type="project" value="TreeGrafter"/>
</dbReference>
<name>A0A6P7GXM9_DIAVI</name>
<dbReference type="InterPro" id="IPR000884">
    <property type="entry name" value="TSP1_rpt"/>
</dbReference>
<accession>A0A6P7GXM9</accession>
<evidence type="ECO:0000256" key="1">
    <source>
        <dbReference type="SAM" id="MobiDB-lite"/>
    </source>
</evidence>
<dbReference type="AlphaFoldDB" id="A0A6P7GXM9"/>
<dbReference type="PANTHER" id="PTHR11311">
    <property type="entry name" value="SPONDIN"/>
    <property type="match status" value="1"/>
</dbReference>
<dbReference type="SUPFAM" id="SSF82895">
    <property type="entry name" value="TSP-1 type 1 repeat"/>
    <property type="match status" value="2"/>
</dbReference>
<dbReference type="InterPro" id="IPR051418">
    <property type="entry name" value="Spondin/Thrombospondin_T1"/>
</dbReference>
<sequence>MELQDNRRCRGENGKCSEESESKCTNTNWGPWSSCSVSCGKGVKRRLRLPPENDKDNDEKGEDEEDSCSTSEIVKCHIPCNDNMKLGESLIVEQGPDGRVVNCKTTNWSIWSKCDTRGSPCGKGSKKRYRQITVSSQKNNIIY</sequence>
<dbReference type="InParanoid" id="A0A6P7GXM9"/>
<dbReference type="SMART" id="SM00209">
    <property type="entry name" value="TSP1"/>
    <property type="match status" value="1"/>
</dbReference>